<dbReference type="InterPro" id="IPR013154">
    <property type="entry name" value="ADH-like_N"/>
</dbReference>
<dbReference type="InterPro" id="IPR050700">
    <property type="entry name" value="YIM1/Zinc_Alcohol_DH_Fams"/>
</dbReference>
<dbReference type="InterPro" id="IPR002364">
    <property type="entry name" value="Quin_OxRdtase/zeta-crystal_CS"/>
</dbReference>
<dbReference type="Pfam" id="PF08240">
    <property type="entry name" value="ADH_N"/>
    <property type="match status" value="1"/>
</dbReference>
<evidence type="ECO:0000259" key="2">
    <source>
        <dbReference type="SMART" id="SM00829"/>
    </source>
</evidence>
<dbReference type="Gene3D" id="3.40.50.720">
    <property type="entry name" value="NAD(P)-binding Rossmann-like Domain"/>
    <property type="match status" value="1"/>
</dbReference>
<evidence type="ECO:0000313" key="3">
    <source>
        <dbReference type="EMBL" id="CAA9454872.1"/>
    </source>
</evidence>
<dbReference type="SUPFAM" id="SSF51735">
    <property type="entry name" value="NAD(P)-binding Rossmann-fold domains"/>
    <property type="match status" value="1"/>
</dbReference>
<keyword evidence="3" id="KW-0456">Lyase</keyword>
<dbReference type="SUPFAM" id="SSF50129">
    <property type="entry name" value="GroES-like"/>
    <property type="match status" value="1"/>
</dbReference>
<sequence length="337" mass="35760">MLTKPNSVHQGTMGAIVQDEYGSPDVLELRDVDKPKIEVDQILVHVHAAGVNPADWAVMSGLPYIARPVYGLRKPKKAVRGTDVAGTVEAVGAGVTRMQPGDEVFGWCGGLGGAFAEYAAVSENALAPKPANLTFEQAAAVPMAGLVAHQALRDHGKVRAGQKVLINGASGGIGTFAVQIAKALGAEVTGVCSTRNVDLVRAIGADHVIDYTREDFTRKDRRYDFILDNVANHSLSDLRRALTLTGTLVPNGGGFDNRWFANGGRVVGAHVLDRFVGHRLRPFLVSPKLEDLVTLKELIEAGKVTPVIDRTYPLSETPEAVGRVGGGHARGKVAVTV</sequence>
<dbReference type="SMART" id="SM00829">
    <property type="entry name" value="PKS_ER"/>
    <property type="match status" value="1"/>
</dbReference>
<reference evidence="3" key="1">
    <citation type="submission" date="2020-02" db="EMBL/GenBank/DDBJ databases">
        <authorList>
            <person name="Meier V. D."/>
        </authorList>
    </citation>
    <scope>NUCLEOTIDE SEQUENCE</scope>
    <source>
        <strain evidence="3">AVDCRST_MAG01</strain>
    </source>
</reference>
<organism evidence="3">
    <name type="scientific">uncultured Rubrobacteraceae bacterium</name>
    <dbReference type="NCBI Taxonomy" id="349277"/>
    <lineage>
        <taxon>Bacteria</taxon>
        <taxon>Bacillati</taxon>
        <taxon>Actinomycetota</taxon>
        <taxon>Rubrobacteria</taxon>
        <taxon>Rubrobacterales</taxon>
        <taxon>Rubrobacteraceae</taxon>
        <taxon>environmental samples</taxon>
    </lineage>
</organism>
<dbReference type="GO" id="GO:0008270">
    <property type="term" value="F:zinc ion binding"/>
    <property type="evidence" value="ECO:0007669"/>
    <property type="project" value="InterPro"/>
</dbReference>
<dbReference type="PANTHER" id="PTHR11695:SF294">
    <property type="entry name" value="RETICULON-4-INTERACTING PROTEIN 1, MITOCHONDRIAL"/>
    <property type="match status" value="1"/>
</dbReference>
<dbReference type="CDD" id="cd08267">
    <property type="entry name" value="MDR1"/>
    <property type="match status" value="1"/>
</dbReference>
<dbReference type="PANTHER" id="PTHR11695">
    <property type="entry name" value="ALCOHOL DEHYDROGENASE RELATED"/>
    <property type="match status" value="1"/>
</dbReference>
<dbReference type="EMBL" id="CADCUW010000661">
    <property type="protein sequence ID" value="CAA9454872.1"/>
    <property type="molecule type" value="Genomic_DNA"/>
</dbReference>
<dbReference type="GO" id="GO:0016829">
    <property type="term" value="F:lyase activity"/>
    <property type="evidence" value="ECO:0007669"/>
    <property type="project" value="UniProtKB-KW"/>
</dbReference>
<dbReference type="InterPro" id="IPR011032">
    <property type="entry name" value="GroES-like_sf"/>
</dbReference>
<gene>
    <name evidence="3" type="ORF">AVDCRST_MAG01-01-5057</name>
</gene>
<dbReference type="InterPro" id="IPR036291">
    <property type="entry name" value="NAD(P)-bd_dom_sf"/>
</dbReference>
<dbReference type="PROSITE" id="PS01162">
    <property type="entry name" value="QOR_ZETA_CRYSTAL"/>
    <property type="match status" value="1"/>
</dbReference>
<dbReference type="InterPro" id="IPR020843">
    <property type="entry name" value="ER"/>
</dbReference>
<dbReference type="Gene3D" id="3.90.180.10">
    <property type="entry name" value="Medium-chain alcohol dehydrogenases, catalytic domain"/>
    <property type="match status" value="1"/>
</dbReference>
<dbReference type="EC" id="1.1.1.-" evidence="3"/>
<proteinExistence type="predicted"/>
<evidence type="ECO:0000256" key="1">
    <source>
        <dbReference type="ARBA" id="ARBA00023002"/>
    </source>
</evidence>
<feature type="domain" description="Enoyl reductase (ER)" evidence="2">
    <location>
        <begin position="22"/>
        <end position="335"/>
    </location>
</feature>
<protein>
    <submittedName>
        <fullName evidence="3">Bifunctional protein: zinc-containing alcohol dehydrogenase quinone oxidoreductase ( NADPH:quinone reductase) Similar to arginate lyase</fullName>
        <ecNumber evidence="3">1.1.1.-</ecNumber>
    </submittedName>
</protein>
<dbReference type="Pfam" id="PF13602">
    <property type="entry name" value="ADH_zinc_N_2"/>
    <property type="match status" value="1"/>
</dbReference>
<accession>A0A6J4R011</accession>
<dbReference type="AlphaFoldDB" id="A0A6J4R011"/>
<name>A0A6J4R011_9ACTN</name>
<dbReference type="GO" id="GO:0016491">
    <property type="term" value="F:oxidoreductase activity"/>
    <property type="evidence" value="ECO:0007669"/>
    <property type="project" value="UniProtKB-KW"/>
</dbReference>
<keyword evidence="1 3" id="KW-0560">Oxidoreductase</keyword>